<comment type="caution">
    <text evidence="2">The sequence shown here is derived from an EMBL/GenBank/DDBJ whole genome shotgun (WGS) entry which is preliminary data.</text>
</comment>
<evidence type="ECO:0000313" key="2">
    <source>
        <dbReference type="EMBL" id="KGM09335.1"/>
    </source>
</evidence>
<sequence>MAEVASATSVVGTPTVVGAPAAVTAVAGAATSAARSESARTASARERAGWSERRVELPGRAERREKISSTEVLRRFGSLADRGGPMALRPCLATGLPFRGPRHHTSRISPGPGRVTYVTGDEAAFSRSNSDIPTEISCCSSRGFVAMGITKHGGPPRMIIEGADRTS</sequence>
<proteinExistence type="predicted"/>
<reference evidence="2 3" key="2">
    <citation type="journal article" date="2015" name="Stand. Genomic Sci.">
        <title>Draft genome sequence of Cellulomonas carbonis T26(T) and comparative analysis of six Cellulomonas genomes.</title>
        <authorList>
            <person name="Zhuang W."/>
            <person name="Zhang S."/>
            <person name="Xia X."/>
            <person name="Wang G."/>
        </authorList>
    </citation>
    <scope>NUCLEOTIDE SEQUENCE [LARGE SCALE GENOMIC DNA]</scope>
    <source>
        <strain evidence="2 3">T26</strain>
    </source>
</reference>
<feature type="region of interest" description="Disordered" evidence="1">
    <location>
        <begin position="31"/>
        <end position="51"/>
    </location>
</feature>
<accession>A0A0A0BN53</accession>
<reference evidence="2 3" key="1">
    <citation type="submission" date="2013-08" db="EMBL/GenBank/DDBJ databases">
        <title>Genome sequencing of Cellulomonas carbonis T26.</title>
        <authorList>
            <person name="Chen F."/>
            <person name="Li Y."/>
            <person name="Wang G."/>
        </authorList>
    </citation>
    <scope>NUCLEOTIDE SEQUENCE [LARGE SCALE GENOMIC DNA]</scope>
    <source>
        <strain evidence="2 3">T26</strain>
    </source>
</reference>
<evidence type="ECO:0000256" key="1">
    <source>
        <dbReference type="SAM" id="MobiDB-lite"/>
    </source>
</evidence>
<keyword evidence="3" id="KW-1185">Reference proteome</keyword>
<gene>
    <name evidence="2" type="ORF">N868_02515</name>
</gene>
<dbReference type="AlphaFoldDB" id="A0A0A0BN53"/>
<dbReference type="EMBL" id="AXCY01000103">
    <property type="protein sequence ID" value="KGM09335.1"/>
    <property type="molecule type" value="Genomic_DNA"/>
</dbReference>
<evidence type="ECO:0000313" key="3">
    <source>
        <dbReference type="Proteomes" id="UP000029839"/>
    </source>
</evidence>
<feature type="compositionally biased region" description="Low complexity" evidence="1">
    <location>
        <begin position="31"/>
        <end position="42"/>
    </location>
</feature>
<name>A0A0A0BN53_9CELL</name>
<organism evidence="2 3">
    <name type="scientific">Cellulomonas carbonis T26</name>
    <dbReference type="NCBI Taxonomy" id="947969"/>
    <lineage>
        <taxon>Bacteria</taxon>
        <taxon>Bacillati</taxon>
        <taxon>Actinomycetota</taxon>
        <taxon>Actinomycetes</taxon>
        <taxon>Micrococcales</taxon>
        <taxon>Cellulomonadaceae</taxon>
        <taxon>Cellulomonas</taxon>
    </lineage>
</organism>
<dbReference type="Proteomes" id="UP000029839">
    <property type="component" value="Unassembled WGS sequence"/>
</dbReference>
<protein>
    <submittedName>
        <fullName evidence="2">Uncharacterized protein</fullName>
    </submittedName>
</protein>